<keyword evidence="3" id="KW-1185">Reference proteome</keyword>
<accession>A0A6A6Z876</accession>
<feature type="compositionally biased region" description="Polar residues" evidence="1">
    <location>
        <begin position="416"/>
        <end position="447"/>
    </location>
</feature>
<reference evidence="2 4" key="1">
    <citation type="journal article" date="2020" name="Stud. Mycol.">
        <title>101 Dothideomycetes genomes: a test case for predicting lifestyles and emergence of pathogens.</title>
        <authorList>
            <person name="Haridas S."/>
            <person name="Albert R."/>
            <person name="Binder M."/>
            <person name="Bloem J."/>
            <person name="Labutti K."/>
            <person name="Salamov A."/>
            <person name="Andreopoulos B."/>
            <person name="Baker S."/>
            <person name="Barry K."/>
            <person name="Bills G."/>
            <person name="Bluhm B."/>
            <person name="Cannon C."/>
            <person name="Castanera R."/>
            <person name="Culley D."/>
            <person name="Daum C."/>
            <person name="Ezra D."/>
            <person name="Gonzalez J."/>
            <person name="Henrissat B."/>
            <person name="Kuo A."/>
            <person name="Liang C."/>
            <person name="Lipzen A."/>
            <person name="Lutzoni F."/>
            <person name="Magnuson J."/>
            <person name="Mondo S."/>
            <person name="Nolan M."/>
            <person name="Ohm R."/>
            <person name="Pangilinan J."/>
            <person name="Park H.-J."/>
            <person name="Ramirez L."/>
            <person name="Alfaro M."/>
            <person name="Sun H."/>
            <person name="Tritt A."/>
            <person name="Yoshinaga Y."/>
            <person name="Zwiers L.-H."/>
            <person name="Turgeon B."/>
            <person name="Goodwin S."/>
            <person name="Spatafora J."/>
            <person name="Crous P."/>
            <person name="Grigoriev I."/>
        </authorList>
    </citation>
    <scope>NUCLEOTIDE SEQUENCE</scope>
    <source>
        <strain evidence="2 4">CBS 304.34</strain>
    </source>
</reference>
<feature type="region of interest" description="Disordered" evidence="1">
    <location>
        <begin position="361"/>
        <end position="486"/>
    </location>
</feature>
<organism evidence="2">
    <name type="scientific">Mytilinidion resinicola</name>
    <dbReference type="NCBI Taxonomy" id="574789"/>
    <lineage>
        <taxon>Eukaryota</taxon>
        <taxon>Fungi</taxon>
        <taxon>Dikarya</taxon>
        <taxon>Ascomycota</taxon>
        <taxon>Pezizomycotina</taxon>
        <taxon>Dothideomycetes</taxon>
        <taxon>Pleosporomycetidae</taxon>
        <taxon>Mytilinidiales</taxon>
        <taxon>Mytilinidiaceae</taxon>
        <taxon>Mytilinidion</taxon>
    </lineage>
</organism>
<dbReference type="EMBL" id="MU003693">
    <property type="protein sequence ID" value="KAF2816475.1"/>
    <property type="molecule type" value="Genomic_DNA"/>
</dbReference>
<protein>
    <submittedName>
        <fullName evidence="2 4">Uncharacterized protein</fullName>
    </submittedName>
</protein>
<dbReference type="Proteomes" id="UP000504636">
    <property type="component" value="Unplaced"/>
</dbReference>
<evidence type="ECO:0000313" key="2">
    <source>
        <dbReference type="EMBL" id="KAF2816475.1"/>
    </source>
</evidence>
<evidence type="ECO:0000313" key="3">
    <source>
        <dbReference type="Proteomes" id="UP000504636"/>
    </source>
</evidence>
<evidence type="ECO:0000256" key="1">
    <source>
        <dbReference type="SAM" id="MobiDB-lite"/>
    </source>
</evidence>
<dbReference type="GeneID" id="54453545"/>
<sequence length="503" mass="53940">MTAPAPLRSARKAKTPPHPASALPPARRMSTEEKAKLAYEQKDRKMLKTLLRISFKNDILRKVPEADHELALAWLDNTLSVLKLEHLFAFLTNTTNRYDFPDLDDMESIPANPPWKEGCGTFSLYGGFIDDSDDDTTVTDDGLPKEFIYVWKMEQLARLPHERPIKRRKMNHMTSTPLNVFTPRPAFANSLGASVSINDLRPRSAVIPSPIFDNVEAEYQGGNVFDQDRAATSVAKAPDDFDGRYGLFDDDTLFSDEDTVIETPSRRGPSTPRPFASTSSTPRPSAFTSATPQPSAFTSTTSNASTPNAPTPNVPAPKAGNIFASATVASSVSASPALVPSASTPSAPSPSAPALFASAPSASASLPPAASAPESTTPPSSPPLSAIAPPVRSSQPSWTQSPPPAPIPAHAELPALSTTPRHQAAPTPSTQPTKRKYSSLQQNYTPTKPSPLRQHDTGNMDFILDGMPTPPSDESDQSGSTPPRVKELSYFLFAGISPPTSPH</sequence>
<feature type="compositionally biased region" description="Low complexity" evidence="1">
    <location>
        <begin position="294"/>
        <end position="308"/>
    </location>
</feature>
<dbReference type="OrthoDB" id="3786084at2759"/>
<evidence type="ECO:0000313" key="4">
    <source>
        <dbReference type="RefSeq" id="XP_033583439.1"/>
    </source>
</evidence>
<feature type="compositionally biased region" description="Low complexity" evidence="1">
    <location>
        <begin position="361"/>
        <end position="400"/>
    </location>
</feature>
<feature type="region of interest" description="Disordered" evidence="1">
    <location>
        <begin position="1"/>
        <end position="34"/>
    </location>
</feature>
<gene>
    <name evidence="2 4" type="ORF">BDZ99DRAFT_136835</name>
</gene>
<reference evidence="4" key="3">
    <citation type="submission" date="2025-04" db="UniProtKB">
        <authorList>
            <consortium name="RefSeq"/>
        </authorList>
    </citation>
    <scope>IDENTIFICATION</scope>
    <source>
        <strain evidence="4">CBS 304.34</strain>
    </source>
</reference>
<dbReference type="AlphaFoldDB" id="A0A6A6Z876"/>
<feature type="compositionally biased region" description="Polar residues" evidence="1">
    <location>
        <begin position="276"/>
        <end position="293"/>
    </location>
</feature>
<reference evidence="4" key="2">
    <citation type="submission" date="2020-04" db="EMBL/GenBank/DDBJ databases">
        <authorList>
            <consortium name="NCBI Genome Project"/>
        </authorList>
    </citation>
    <scope>NUCLEOTIDE SEQUENCE</scope>
    <source>
        <strain evidence="4">CBS 304.34</strain>
    </source>
</reference>
<proteinExistence type="predicted"/>
<name>A0A6A6Z876_9PEZI</name>
<dbReference type="RefSeq" id="XP_033583439.1">
    <property type="nucleotide sequence ID" value="XM_033712652.1"/>
</dbReference>
<feature type="region of interest" description="Disordered" evidence="1">
    <location>
        <begin position="259"/>
        <end position="317"/>
    </location>
</feature>